<dbReference type="KEGG" id="bid:Bind_3108"/>
<dbReference type="HOGENOM" id="CLU_2462851_0_0_5"/>
<protein>
    <submittedName>
        <fullName evidence="2">Uncharacterized protein</fullName>
    </submittedName>
</protein>
<evidence type="ECO:0000313" key="3">
    <source>
        <dbReference type="Proteomes" id="UP000001695"/>
    </source>
</evidence>
<keyword evidence="3" id="KW-1185">Reference proteome</keyword>
<accession>B2IC72</accession>
<gene>
    <name evidence="2" type="ordered locus">Bind_3108</name>
</gene>
<dbReference type="EMBL" id="CP001016">
    <property type="protein sequence ID" value="ACB96669.1"/>
    <property type="molecule type" value="Genomic_DNA"/>
</dbReference>
<dbReference type="AlphaFoldDB" id="B2IC72"/>
<feature type="chain" id="PRO_5002777023" evidence="1">
    <location>
        <begin position="33"/>
        <end position="88"/>
    </location>
</feature>
<sequence length="88" mass="9201">MSMSTPTFGFIKRSHVVLAASLFIASLSPVLAQDKPLRAYTALVPDQGATAYSFGCDASHRYHCSGTRGRLGDGATPAFPEGPGNVSN</sequence>
<evidence type="ECO:0000313" key="2">
    <source>
        <dbReference type="EMBL" id="ACB96669.1"/>
    </source>
</evidence>
<keyword evidence="1" id="KW-0732">Signal</keyword>
<evidence type="ECO:0000256" key="1">
    <source>
        <dbReference type="SAM" id="SignalP"/>
    </source>
</evidence>
<dbReference type="Proteomes" id="UP000001695">
    <property type="component" value="Chromosome"/>
</dbReference>
<organism evidence="2 3">
    <name type="scientific">Beijerinckia indica subsp. indica (strain ATCC 9039 / DSM 1715 / NCIMB 8712)</name>
    <dbReference type="NCBI Taxonomy" id="395963"/>
    <lineage>
        <taxon>Bacteria</taxon>
        <taxon>Pseudomonadati</taxon>
        <taxon>Pseudomonadota</taxon>
        <taxon>Alphaproteobacteria</taxon>
        <taxon>Hyphomicrobiales</taxon>
        <taxon>Beijerinckiaceae</taxon>
        <taxon>Beijerinckia</taxon>
    </lineage>
</organism>
<reference evidence="3" key="1">
    <citation type="submission" date="2008-03" db="EMBL/GenBank/DDBJ databases">
        <title>Complete sequence of chromosome of Beijerinckia indica subsp. indica ATCC 9039.</title>
        <authorList>
            <consortium name="US DOE Joint Genome Institute"/>
            <person name="Copeland A."/>
            <person name="Lucas S."/>
            <person name="Lapidus A."/>
            <person name="Glavina del Rio T."/>
            <person name="Dalin E."/>
            <person name="Tice H."/>
            <person name="Bruce D."/>
            <person name="Goodwin L."/>
            <person name="Pitluck S."/>
            <person name="LaButti K."/>
            <person name="Schmutz J."/>
            <person name="Larimer F."/>
            <person name="Land M."/>
            <person name="Hauser L."/>
            <person name="Kyrpides N."/>
            <person name="Mikhailova N."/>
            <person name="Dunfield P.F."/>
            <person name="Dedysh S.N."/>
            <person name="Liesack W."/>
            <person name="Saw J.H."/>
            <person name="Alam M."/>
            <person name="Chen Y."/>
            <person name="Murrell J.C."/>
            <person name="Richardson P."/>
        </authorList>
    </citation>
    <scope>NUCLEOTIDE SEQUENCE [LARGE SCALE GENOMIC DNA]</scope>
    <source>
        <strain evidence="3">ATCC 9039 / DSM 1715 / NCIMB 8712</strain>
    </source>
</reference>
<feature type="signal peptide" evidence="1">
    <location>
        <begin position="1"/>
        <end position="32"/>
    </location>
</feature>
<reference evidence="2 3" key="2">
    <citation type="journal article" date="2010" name="J. Bacteriol.">
        <title>Complete genome sequence of Beijerinckia indica subsp. indica.</title>
        <authorList>
            <person name="Tamas I."/>
            <person name="Dedysh S.N."/>
            <person name="Liesack W."/>
            <person name="Stott M.B."/>
            <person name="Alam M."/>
            <person name="Murrell J.C."/>
            <person name="Dunfield P.F."/>
        </authorList>
    </citation>
    <scope>NUCLEOTIDE SEQUENCE [LARGE SCALE GENOMIC DNA]</scope>
    <source>
        <strain evidence="3">ATCC 9039 / DSM 1715 / NCIMB 8712</strain>
    </source>
</reference>
<name>B2IC72_BEII9</name>
<proteinExistence type="predicted"/>